<comment type="caution">
    <text evidence="1">The sequence shown here is derived from an EMBL/GenBank/DDBJ whole genome shotgun (WGS) entry which is preliminary data.</text>
</comment>
<evidence type="ECO:0000313" key="1">
    <source>
        <dbReference type="EMBL" id="MBU6112529.1"/>
    </source>
</evidence>
<name>A0ABS6GT87_MAMLE</name>
<dbReference type="Proteomes" id="UP000770161">
    <property type="component" value="Unassembled WGS sequence"/>
</dbReference>
<sequence>MWIILTILLAITCMWLIKVNKDLIDRNELLLAEMLVEKIEEHEKDNNKGE</sequence>
<accession>A0ABS6GT87</accession>
<evidence type="ECO:0000313" key="2">
    <source>
        <dbReference type="Proteomes" id="UP000770161"/>
    </source>
</evidence>
<dbReference type="RefSeq" id="WP_216683176.1">
    <property type="nucleotide sequence ID" value="NZ_JAHLZN010000001.1"/>
</dbReference>
<protein>
    <submittedName>
        <fullName evidence="1">Uncharacterized protein</fullName>
    </submittedName>
</protein>
<dbReference type="EMBL" id="JAHLZN010000001">
    <property type="protein sequence ID" value="MBU6112529.1"/>
    <property type="molecule type" value="Genomic_DNA"/>
</dbReference>
<gene>
    <name evidence="1" type="ORF">KQ656_01090</name>
</gene>
<organism evidence="1 2">
    <name type="scientific">Mammaliicoccus lentus</name>
    <name type="common">Staphylococcus lentus</name>
    <dbReference type="NCBI Taxonomy" id="42858"/>
    <lineage>
        <taxon>Bacteria</taxon>
        <taxon>Bacillati</taxon>
        <taxon>Bacillota</taxon>
        <taxon>Bacilli</taxon>
        <taxon>Bacillales</taxon>
        <taxon>Staphylococcaceae</taxon>
        <taxon>Mammaliicoccus</taxon>
    </lineage>
</organism>
<reference evidence="1 2" key="1">
    <citation type="submission" date="2021-06" db="EMBL/GenBank/DDBJ databases">
        <title>Staphylococcus lentus K169 genome sequencing.</title>
        <authorList>
            <person name="Sundareshan S."/>
            <person name="Akhila D.S."/>
            <person name="Prachi D."/>
            <person name="Sivakumar R."/>
            <person name="Rajendhran J."/>
            <person name="Isloor S."/>
            <person name="Hegde N.R."/>
        </authorList>
    </citation>
    <scope>NUCLEOTIDE SEQUENCE [LARGE SCALE GENOMIC DNA]</scope>
    <source>
        <strain evidence="1 2">K169</strain>
    </source>
</reference>
<proteinExistence type="predicted"/>
<keyword evidence="2" id="KW-1185">Reference proteome</keyword>